<feature type="transmembrane region" description="Helical" evidence="5">
    <location>
        <begin position="246"/>
        <end position="268"/>
    </location>
</feature>
<feature type="domain" description="ABC transmembrane type-2" evidence="6">
    <location>
        <begin position="51"/>
        <end position="271"/>
    </location>
</feature>
<evidence type="ECO:0000313" key="7">
    <source>
        <dbReference type="EMBL" id="GAA3784173.1"/>
    </source>
</evidence>
<gene>
    <name evidence="7" type="ORF">GCM10022271_15650</name>
</gene>
<sequence length="281" mass="31272">MALETRVYKKERTIKMGALLKASLTDMYRSRFLARQLAERDIKAQYRQSYLGILWAFVTPLATAAVWIFLNNSGTVRLSDTGVPYPVYAFSGTLIWSIIVASINSPMQSTNAAKGILTKINFPKEALLLSGIYKLLFDSAIKILLLVAFVFIFGVGFHYSLLLLPFAVLAAVLFGSTLGLFLTPLGLLYKDISKIISFGMQFLMYVTPVVYAIPKTGIMKTLMTYNPITPIILTTRDLVVGFQPEFLNYFIGVLALCVPLLFLGLVIYRIAIPIIVERLSA</sequence>
<proteinExistence type="inferred from homology"/>
<evidence type="ECO:0000313" key="8">
    <source>
        <dbReference type="Proteomes" id="UP001501456"/>
    </source>
</evidence>
<dbReference type="InterPro" id="IPR047817">
    <property type="entry name" value="ABC2_TM_bact-type"/>
</dbReference>
<comment type="caution">
    <text evidence="7">The sequence shown here is derived from an EMBL/GenBank/DDBJ whole genome shotgun (WGS) entry which is preliminary data.</text>
</comment>
<keyword evidence="8" id="KW-1185">Reference proteome</keyword>
<keyword evidence="4" id="KW-0997">Cell inner membrane</keyword>
<evidence type="ECO:0000256" key="1">
    <source>
        <dbReference type="ARBA" id="ARBA00004429"/>
    </source>
</evidence>
<evidence type="ECO:0000259" key="6">
    <source>
        <dbReference type="PROSITE" id="PS51012"/>
    </source>
</evidence>
<evidence type="ECO:0000256" key="2">
    <source>
        <dbReference type="ARBA" id="ARBA00007783"/>
    </source>
</evidence>
<evidence type="ECO:0000256" key="5">
    <source>
        <dbReference type="SAM" id="Phobius"/>
    </source>
</evidence>
<keyword evidence="5" id="KW-0812">Transmembrane</keyword>
<keyword evidence="5" id="KW-0472">Membrane</keyword>
<keyword evidence="4" id="KW-1003">Cell membrane</keyword>
<feature type="transmembrane region" description="Helical" evidence="5">
    <location>
        <begin position="50"/>
        <end position="70"/>
    </location>
</feature>
<dbReference type="PROSITE" id="PS51012">
    <property type="entry name" value="ABC_TM2"/>
    <property type="match status" value="1"/>
</dbReference>
<comment type="subcellular location">
    <subcellularLocation>
        <location evidence="1">Cell inner membrane</location>
        <topology evidence="1">Multi-pass membrane protein</topology>
    </subcellularLocation>
</comment>
<comment type="similarity">
    <text evidence="2">Belongs to the ABC-2 integral membrane protein family.</text>
</comment>
<keyword evidence="3" id="KW-0813">Transport</keyword>
<protein>
    <submittedName>
        <fullName evidence="7">ABC transporter permease</fullName>
    </submittedName>
</protein>
<name>A0ABP7H708_9FLAO</name>
<feature type="transmembrane region" description="Helical" evidence="5">
    <location>
        <begin position="159"/>
        <end position="183"/>
    </location>
</feature>
<accession>A0ABP7H708</accession>
<dbReference type="RefSeq" id="WP_344729064.1">
    <property type="nucleotide sequence ID" value="NZ_BAABBI010000001.1"/>
</dbReference>
<feature type="transmembrane region" description="Helical" evidence="5">
    <location>
        <begin position="195"/>
        <end position="213"/>
    </location>
</feature>
<dbReference type="EMBL" id="BAABBI010000001">
    <property type="protein sequence ID" value="GAA3784173.1"/>
    <property type="molecule type" value="Genomic_DNA"/>
</dbReference>
<evidence type="ECO:0000256" key="4">
    <source>
        <dbReference type="ARBA" id="ARBA00022519"/>
    </source>
</evidence>
<dbReference type="Proteomes" id="UP001501456">
    <property type="component" value="Unassembled WGS sequence"/>
</dbReference>
<keyword evidence="5" id="KW-1133">Transmembrane helix</keyword>
<organism evidence="7 8">
    <name type="scientific">Corallibacter vietnamensis</name>
    <dbReference type="NCBI Taxonomy" id="904130"/>
    <lineage>
        <taxon>Bacteria</taxon>
        <taxon>Pseudomonadati</taxon>
        <taxon>Bacteroidota</taxon>
        <taxon>Flavobacteriia</taxon>
        <taxon>Flavobacteriales</taxon>
        <taxon>Flavobacteriaceae</taxon>
        <taxon>Corallibacter</taxon>
    </lineage>
</organism>
<feature type="transmembrane region" description="Helical" evidence="5">
    <location>
        <begin position="85"/>
        <end position="105"/>
    </location>
</feature>
<dbReference type="PANTHER" id="PTHR30413">
    <property type="entry name" value="INNER MEMBRANE TRANSPORT PERMEASE"/>
    <property type="match status" value="1"/>
</dbReference>
<reference evidence="8" key="1">
    <citation type="journal article" date="2019" name="Int. J. Syst. Evol. Microbiol.">
        <title>The Global Catalogue of Microorganisms (GCM) 10K type strain sequencing project: providing services to taxonomists for standard genome sequencing and annotation.</title>
        <authorList>
            <consortium name="The Broad Institute Genomics Platform"/>
            <consortium name="The Broad Institute Genome Sequencing Center for Infectious Disease"/>
            <person name="Wu L."/>
            <person name="Ma J."/>
        </authorList>
    </citation>
    <scope>NUCLEOTIDE SEQUENCE [LARGE SCALE GENOMIC DNA]</scope>
    <source>
        <strain evidence="8">JCM 17525</strain>
    </source>
</reference>
<evidence type="ECO:0000256" key="3">
    <source>
        <dbReference type="ARBA" id="ARBA00022448"/>
    </source>
</evidence>
<dbReference type="PANTHER" id="PTHR30413:SF8">
    <property type="entry name" value="TRANSPORT PERMEASE PROTEIN"/>
    <property type="match status" value="1"/>
</dbReference>